<accession>A0AAN7Z1K7</accession>
<dbReference type="AlphaFoldDB" id="A0AAN7Z1K7"/>
<dbReference type="PANTHER" id="PTHR42080:SF1">
    <property type="entry name" value="SRR1-LIKE DOMAIN-CONTAINING PROTEIN"/>
    <property type="match status" value="1"/>
</dbReference>
<proteinExistence type="predicted"/>
<protein>
    <recommendedName>
        <fullName evidence="1">SRR1-like domain-containing protein</fullName>
    </recommendedName>
</protein>
<feature type="domain" description="SRR1-like" evidence="1">
    <location>
        <begin position="80"/>
        <end position="219"/>
    </location>
</feature>
<organism evidence="2 3">
    <name type="scientific">Xylaria bambusicola</name>
    <dbReference type="NCBI Taxonomy" id="326684"/>
    <lineage>
        <taxon>Eukaryota</taxon>
        <taxon>Fungi</taxon>
        <taxon>Dikarya</taxon>
        <taxon>Ascomycota</taxon>
        <taxon>Pezizomycotina</taxon>
        <taxon>Sordariomycetes</taxon>
        <taxon>Xylariomycetidae</taxon>
        <taxon>Xylariales</taxon>
        <taxon>Xylariaceae</taxon>
        <taxon>Xylaria</taxon>
    </lineage>
</organism>
<gene>
    <name evidence="2" type="ORF">RRF57_001418</name>
</gene>
<comment type="caution">
    <text evidence="2">The sequence shown here is derived from an EMBL/GenBank/DDBJ whole genome shotgun (WGS) entry which is preliminary data.</text>
</comment>
<evidence type="ECO:0000313" key="3">
    <source>
        <dbReference type="Proteomes" id="UP001305414"/>
    </source>
</evidence>
<dbReference type="Pfam" id="PF07985">
    <property type="entry name" value="SRR1"/>
    <property type="match status" value="1"/>
</dbReference>
<dbReference type="Proteomes" id="UP001305414">
    <property type="component" value="Unassembled WGS sequence"/>
</dbReference>
<keyword evidence="3" id="KW-1185">Reference proteome</keyword>
<evidence type="ECO:0000313" key="2">
    <source>
        <dbReference type="EMBL" id="KAK5625702.1"/>
    </source>
</evidence>
<dbReference type="InterPro" id="IPR012942">
    <property type="entry name" value="SRR1-like"/>
</dbReference>
<reference evidence="2 3" key="1">
    <citation type="submission" date="2023-10" db="EMBL/GenBank/DDBJ databases">
        <title>Draft genome sequence of Xylaria bambusicola isolate GMP-LS, the root and basal stem rot pathogen of sugarcane in Indonesia.</title>
        <authorList>
            <person name="Selvaraj P."/>
            <person name="Muralishankar V."/>
            <person name="Muruganantham S."/>
            <person name="Sp S."/>
            <person name="Haryani S."/>
            <person name="Lau K.J.X."/>
            <person name="Naqvi N.I."/>
        </authorList>
    </citation>
    <scope>NUCLEOTIDE SEQUENCE [LARGE SCALE GENOMIC DNA]</scope>
    <source>
        <strain evidence="2">GMP-LS</strain>
    </source>
</reference>
<dbReference type="PANTHER" id="PTHR42080">
    <property type="entry name" value="SRR1 DOMAIN-CONTAINING PROTEIN"/>
    <property type="match status" value="1"/>
</dbReference>
<sequence>MALQRRPGREYFMSLKLDDPERKNLIAEEADFILQNELWTIGIAEKVGPEFFCEEPFLTIFRAYRATWAGHNDLTELMRVLRQHKAGLSTINKIVCFSLGSPQSVSVNFKYAKSTVWRYFCQYTTALELAKLFREFNGGKEAQVFAQDPNITPVEINAFPKVGITIVNSRLHKGFGLIDPNTFVFSITHRTSNLKEIIMATSQPAGMIFTPNYRHSTINKALQEVCEEYNEVHCDALTSRWATFEGQQIYHPLGWDAKLFLLKKNMTPSRKRKLAESMPRLFEREKSVRRKACVLSK</sequence>
<dbReference type="EMBL" id="JAWHQM010000002">
    <property type="protein sequence ID" value="KAK5625702.1"/>
    <property type="molecule type" value="Genomic_DNA"/>
</dbReference>
<name>A0AAN7Z1K7_9PEZI</name>
<evidence type="ECO:0000259" key="1">
    <source>
        <dbReference type="Pfam" id="PF07985"/>
    </source>
</evidence>